<evidence type="ECO:0000256" key="1">
    <source>
        <dbReference type="ARBA" id="ARBA00022491"/>
    </source>
</evidence>
<keyword evidence="2" id="KW-1277">Toxin-antitoxin system</keyword>
<evidence type="ECO:0000256" key="4">
    <source>
        <dbReference type="ARBA" id="ARBA00023315"/>
    </source>
</evidence>
<evidence type="ECO:0000313" key="8">
    <source>
        <dbReference type="Proteomes" id="UP001374803"/>
    </source>
</evidence>
<protein>
    <submittedName>
        <fullName evidence="7">GNAT family N-acetyltransferase</fullName>
    </submittedName>
</protein>
<dbReference type="EMBL" id="CP089983">
    <property type="protein sequence ID" value="WXB02863.1"/>
    <property type="molecule type" value="Genomic_DNA"/>
</dbReference>
<proteinExistence type="predicted"/>
<organism evidence="7 8">
    <name type="scientific">Pendulispora rubella</name>
    <dbReference type="NCBI Taxonomy" id="2741070"/>
    <lineage>
        <taxon>Bacteria</taxon>
        <taxon>Pseudomonadati</taxon>
        <taxon>Myxococcota</taxon>
        <taxon>Myxococcia</taxon>
        <taxon>Myxococcales</taxon>
        <taxon>Sorangiineae</taxon>
        <taxon>Pendulisporaceae</taxon>
        <taxon>Pendulispora</taxon>
    </lineage>
</organism>
<keyword evidence="3" id="KW-0808">Transferase</keyword>
<dbReference type="InterPro" id="IPR016181">
    <property type="entry name" value="Acyl_CoA_acyltransferase"/>
</dbReference>
<evidence type="ECO:0000256" key="2">
    <source>
        <dbReference type="ARBA" id="ARBA00022649"/>
    </source>
</evidence>
<accession>A0ABZ2KYM9</accession>
<dbReference type="Gene3D" id="3.40.630.30">
    <property type="match status" value="1"/>
</dbReference>
<sequence length="171" mass="18767">MEVRPLREDDDRAAFRSGEPDLDRFLHKFAGQNQFKHYVGVTYVAVQDGAILGYATVSSGHIEIDELPAGVRKKLPQYPLPILRLARLAVDETARGQGLGQLLLRFVLKLSITMSSLSGCIGVVVDAKAGAIDFYKKYGFIPLDTLEGQSEARPQPTEMFLAMRAIKASSA</sequence>
<evidence type="ECO:0000313" key="7">
    <source>
        <dbReference type="EMBL" id="WXB02863.1"/>
    </source>
</evidence>
<dbReference type="SUPFAM" id="SSF55729">
    <property type="entry name" value="Acyl-CoA N-acyltransferases (Nat)"/>
    <property type="match status" value="1"/>
</dbReference>
<keyword evidence="1" id="KW-0678">Repressor</keyword>
<reference evidence="7" key="1">
    <citation type="submission" date="2021-12" db="EMBL/GenBank/DDBJ databases">
        <title>Discovery of the Pendulisporaceae a myxobacterial family with distinct sporulation behavior and unique specialized metabolism.</title>
        <authorList>
            <person name="Garcia R."/>
            <person name="Popoff A."/>
            <person name="Bader C.D."/>
            <person name="Loehr J."/>
            <person name="Walesch S."/>
            <person name="Walt C."/>
            <person name="Boldt J."/>
            <person name="Bunk B."/>
            <person name="Haeckl F.J.F.P.J."/>
            <person name="Gunesch A.P."/>
            <person name="Birkelbach J."/>
            <person name="Nuebel U."/>
            <person name="Pietschmann T."/>
            <person name="Bach T."/>
            <person name="Mueller R."/>
        </authorList>
    </citation>
    <scope>NUCLEOTIDE SEQUENCE</scope>
    <source>
        <strain evidence="7">MSr11367</strain>
    </source>
</reference>
<dbReference type="CDD" id="cd04301">
    <property type="entry name" value="NAT_SF"/>
    <property type="match status" value="1"/>
</dbReference>
<dbReference type="PROSITE" id="PS51186">
    <property type="entry name" value="GNAT"/>
    <property type="match status" value="1"/>
</dbReference>
<dbReference type="PANTHER" id="PTHR36449">
    <property type="entry name" value="ACETYLTRANSFERASE-RELATED"/>
    <property type="match status" value="1"/>
</dbReference>
<evidence type="ECO:0000259" key="6">
    <source>
        <dbReference type="PROSITE" id="PS51186"/>
    </source>
</evidence>
<dbReference type="Proteomes" id="UP001374803">
    <property type="component" value="Chromosome"/>
</dbReference>
<evidence type="ECO:0000256" key="3">
    <source>
        <dbReference type="ARBA" id="ARBA00022679"/>
    </source>
</evidence>
<name>A0ABZ2KYM9_9BACT</name>
<keyword evidence="8" id="KW-1185">Reference proteome</keyword>
<evidence type="ECO:0000256" key="5">
    <source>
        <dbReference type="ARBA" id="ARBA00049880"/>
    </source>
</evidence>
<feature type="domain" description="N-acetyltransferase" evidence="6">
    <location>
        <begin position="1"/>
        <end position="164"/>
    </location>
</feature>
<dbReference type="RefSeq" id="WP_394832488.1">
    <property type="nucleotide sequence ID" value="NZ_CP089929.1"/>
</dbReference>
<dbReference type="PANTHER" id="PTHR36449:SF1">
    <property type="entry name" value="ACETYLTRANSFERASE"/>
    <property type="match status" value="1"/>
</dbReference>
<gene>
    <name evidence="7" type="ORF">LVJ94_38900</name>
</gene>
<dbReference type="InterPro" id="IPR000182">
    <property type="entry name" value="GNAT_dom"/>
</dbReference>
<comment type="catalytic activity">
    <reaction evidence="5">
        <text>glycyl-tRNA(Gly) + acetyl-CoA = N-acetylglycyl-tRNA(Gly) + CoA + H(+)</text>
        <dbReference type="Rhea" id="RHEA:81867"/>
        <dbReference type="Rhea" id="RHEA-COMP:9683"/>
        <dbReference type="Rhea" id="RHEA-COMP:19766"/>
        <dbReference type="ChEBI" id="CHEBI:15378"/>
        <dbReference type="ChEBI" id="CHEBI:57287"/>
        <dbReference type="ChEBI" id="CHEBI:57288"/>
        <dbReference type="ChEBI" id="CHEBI:78522"/>
        <dbReference type="ChEBI" id="CHEBI:232036"/>
    </reaction>
</comment>
<keyword evidence="4" id="KW-0012">Acyltransferase</keyword>
<dbReference type="Pfam" id="PF13508">
    <property type="entry name" value="Acetyltransf_7"/>
    <property type="match status" value="1"/>
</dbReference>